<name>A0A1S3Y5W3_TOBAC</name>
<dbReference type="STRING" id="4097.A0A1S3Y5W3"/>
<evidence type="ECO:0000259" key="7">
    <source>
        <dbReference type="PROSITE" id="PS50888"/>
    </source>
</evidence>
<reference evidence="8" key="1">
    <citation type="journal article" date="2014" name="Nat. Commun.">
        <title>The tobacco genome sequence and its comparison with those of tomato and potato.</title>
        <authorList>
            <person name="Sierro N."/>
            <person name="Battey J.N."/>
            <person name="Ouadi S."/>
            <person name="Bakaher N."/>
            <person name="Bovet L."/>
            <person name="Willig A."/>
            <person name="Goepfert S."/>
            <person name="Peitsch M.C."/>
            <person name="Ivanov N.V."/>
        </authorList>
    </citation>
    <scope>NUCLEOTIDE SEQUENCE [LARGE SCALE GENOMIC DNA]</scope>
</reference>
<evidence type="ECO:0000256" key="5">
    <source>
        <dbReference type="ARBA" id="ARBA00023242"/>
    </source>
</evidence>
<accession>A0A1S3Y5W3</accession>
<dbReference type="GO" id="GO:0000978">
    <property type="term" value="F:RNA polymerase II cis-regulatory region sequence-specific DNA binding"/>
    <property type="evidence" value="ECO:0000318"/>
    <property type="project" value="GO_Central"/>
</dbReference>
<keyword evidence="2" id="KW-0805">Transcription regulation</keyword>
<keyword evidence="5" id="KW-0539">Nucleus</keyword>
<dbReference type="OrthoDB" id="663846at2759"/>
<feature type="region of interest" description="Disordered" evidence="6">
    <location>
        <begin position="272"/>
        <end position="335"/>
    </location>
</feature>
<dbReference type="Proteomes" id="UP000790787">
    <property type="component" value="Chromosome 18"/>
</dbReference>
<dbReference type="SUPFAM" id="SSF47459">
    <property type="entry name" value="HLH, helix-loop-helix DNA-binding domain"/>
    <property type="match status" value="1"/>
</dbReference>
<dbReference type="GO" id="GO:0000981">
    <property type="term" value="F:DNA-binding transcription factor activity, RNA polymerase II-specific"/>
    <property type="evidence" value="ECO:0000318"/>
    <property type="project" value="GO_Central"/>
</dbReference>
<dbReference type="AlphaFoldDB" id="A0A1S3Y5W3"/>
<evidence type="ECO:0000313" key="8">
    <source>
        <dbReference type="Proteomes" id="UP000790787"/>
    </source>
</evidence>
<protein>
    <submittedName>
        <fullName evidence="9">Transcription factor bHLH111</fullName>
    </submittedName>
    <submittedName>
        <fullName evidence="9">Uncharacterized protein LOC107772681</fullName>
    </submittedName>
</protein>
<dbReference type="KEGG" id="nta:107772681"/>
<dbReference type="PaxDb" id="4097-A0A1S3Y5W3"/>
<dbReference type="PANTHER" id="PTHR16223:SF362">
    <property type="entry name" value="OS02G0671300 PROTEIN"/>
    <property type="match status" value="1"/>
</dbReference>
<dbReference type="GO" id="GO:0005634">
    <property type="term" value="C:nucleus"/>
    <property type="evidence" value="ECO:0000318"/>
    <property type="project" value="GO_Central"/>
</dbReference>
<dbReference type="GO" id="GO:0046983">
    <property type="term" value="F:protein dimerization activity"/>
    <property type="evidence" value="ECO:0007669"/>
    <property type="project" value="InterPro"/>
</dbReference>
<dbReference type="PANTHER" id="PTHR16223">
    <property type="entry name" value="TRANSCRIPTION FACTOR BHLH83-RELATED"/>
    <property type="match status" value="1"/>
</dbReference>
<evidence type="ECO:0000313" key="9">
    <source>
        <dbReference type="RefSeq" id="XP_016447653.1"/>
    </source>
</evidence>
<comment type="subcellular location">
    <subcellularLocation>
        <location evidence="1">Nucleus</location>
    </subcellularLocation>
</comment>
<dbReference type="GeneID" id="107772681"/>
<dbReference type="InterPro" id="IPR011598">
    <property type="entry name" value="bHLH_dom"/>
</dbReference>
<reference evidence="9" key="2">
    <citation type="submission" date="2025-08" db="UniProtKB">
        <authorList>
            <consortium name="RefSeq"/>
        </authorList>
    </citation>
    <scope>IDENTIFICATION</scope>
    <source>
        <tissue evidence="9">Leaf</tissue>
    </source>
</reference>
<dbReference type="RefSeq" id="XP_016447653.1">
    <property type="nucleotide sequence ID" value="XM_016592167.1"/>
</dbReference>
<evidence type="ECO:0000256" key="1">
    <source>
        <dbReference type="ARBA" id="ARBA00004123"/>
    </source>
</evidence>
<organism evidence="8 9">
    <name type="scientific">Nicotiana tabacum</name>
    <name type="common">Common tobacco</name>
    <dbReference type="NCBI Taxonomy" id="4097"/>
    <lineage>
        <taxon>Eukaryota</taxon>
        <taxon>Viridiplantae</taxon>
        <taxon>Streptophyta</taxon>
        <taxon>Embryophyta</taxon>
        <taxon>Tracheophyta</taxon>
        <taxon>Spermatophyta</taxon>
        <taxon>Magnoliopsida</taxon>
        <taxon>eudicotyledons</taxon>
        <taxon>Gunneridae</taxon>
        <taxon>Pentapetalae</taxon>
        <taxon>asterids</taxon>
        <taxon>lamiids</taxon>
        <taxon>Solanales</taxon>
        <taxon>Solanaceae</taxon>
        <taxon>Nicotianoideae</taxon>
        <taxon>Nicotianeae</taxon>
        <taxon>Nicotiana</taxon>
    </lineage>
</organism>
<feature type="compositionally biased region" description="Low complexity" evidence="6">
    <location>
        <begin position="48"/>
        <end position="62"/>
    </location>
</feature>
<dbReference type="RefSeq" id="XP_016447653.1">
    <property type="nucleotide sequence ID" value="XM_016592167.2"/>
</dbReference>
<evidence type="ECO:0000256" key="6">
    <source>
        <dbReference type="SAM" id="MobiDB-lite"/>
    </source>
</evidence>
<feature type="region of interest" description="Disordered" evidence="6">
    <location>
        <begin position="48"/>
        <end position="70"/>
    </location>
</feature>
<evidence type="ECO:0000256" key="3">
    <source>
        <dbReference type="ARBA" id="ARBA00023125"/>
    </source>
</evidence>
<dbReference type="GO" id="GO:0006357">
    <property type="term" value="P:regulation of transcription by RNA polymerase II"/>
    <property type="evidence" value="ECO:0000318"/>
    <property type="project" value="GO_Central"/>
</dbReference>
<dbReference type="CDD" id="cd11393">
    <property type="entry name" value="bHLH_AtbHLH_like"/>
    <property type="match status" value="1"/>
</dbReference>
<dbReference type="OMA" id="MSTECTL"/>
<keyword evidence="4" id="KW-0804">Transcription</keyword>
<feature type="compositionally biased region" description="Polar residues" evidence="6">
    <location>
        <begin position="278"/>
        <end position="304"/>
    </location>
</feature>
<feature type="compositionally biased region" description="Basic and acidic residues" evidence="6">
    <location>
        <begin position="306"/>
        <end position="326"/>
    </location>
</feature>
<evidence type="ECO:0000256" key="2">
    <source>
        <dbReference type="ARBA" id="ARBA00023015"/>
    </source>
</evidence>
<dbReference type="PROSITE" id="PS50888">
    <property type="entry name" value="BHLH"/>
    <property type="match status" value="1"/>
</dbReference>
<proteinExistence type="predicted"/>
<sequence>MSTECTLENSDLATNNNHPNFWWPQDNNIHHPISSCNTTRSSNYLLQQQQHANHNQQSSDSSSCEEDVQNSATNNLQQYQFLLGVDDNNTSLISGETVASSDHNHLIWSQLLLSSSTSETAGGINTKNLLENNNQDAISEMSLLDGASTLISSKSCFDHNQLANDDDDDYFHPYSNLLLGRQIHINYTDNINAMEPSSHQYWRQGENGHQEVKLPRHHCGILPQVDNSCPNDINSRNFPDFNSISFGSYLSKPLMDTFNDFKPSLKTLNLAQHKKQGLQPSLTKSRGTKSTCSTLTRNGRTQEIPSEGKKRRSEDNSDINSKRQKNETSAVSSPKIQVPKVKLAEKITALQQIVSPFGKTDTASVLWETINYVRFLQEQIQILSHAYLKSNTCKERWGGFDRKDVDLRSRGLCLVPISCTPQIYRESNNGSDYLIPSYRGCLYR</sequence>
<dbReference type="InterPro" id="IPR036638">
    <property type="entry name" value="HLH_DNA-bd_sf"/>
</dbReference>
<dbReference type="InterPro" id="IPR045239">
    <property type="entry name" value="bHLH95_bHLH"/>
</dbReference>
<keyword evidence="3" id="KW-0238">DNA-binding</keyword>
<feature type="domain" description="BHLH" evidence="7">
    <location>
        <begin position="327"/>
        <end position="376"/>
    </location>
</feature>
<evidence type="ECO:0000256" key="4">
    <source>
        <dbReference type="ARBA" id="ARBA00023163"/>
    </source>
</evidence>
<gene>
    <name evidence="9" type="primary">LOC107772681</name>
</gene>
<keyword evidence="8" id="KW-1185">Reference proteome</keyword>
<dbReference type="InterPro" id="IPR045843">
    <property type="entry name" value="IND-like"/>
</dbReference>